<evidence type="ECO:0000256" key="4">
    <source>
        <dbReference type="ARBA" id="ARBA00022840"/>
    </source>
</evidence>
<dbReference type="CDD" id="cd03219">
    <property type="entry name" value="ABC_Mj1267_LivG_branched"/>
    <property type="match status" value="1"/>
</dbReference>
<dbReference type="GO" id="GO:0005886">
    <property type="term" value="C:plasma membrane"/>
    <property type="evidence" value="ECO:0007669"/>
    <property type="project" value="TreeGrafter"/>
</dbReference>
<dbReference type="EMBL" id="CP022987">
    <property type="protein sequence ID" value="QAA95368.1"/>
    <property type="molecule type" value="Genomic_DNA"/>
</dbReference>
<dbReference type="PANTHER" id="PTHR45772:SF7">
    <property type="entry name" value="AMINO ACID ABC TRANSPORTER ATP-BINDING PROTEIN"/>
    <property type="match status" value="1"/>
</dbReference>
<dbReference type="SUPFAM" id="SSF52540">
    <property type="entry name" value="P-loop containing nucleoside triphosphate hydrolases"/>
    <property type="match status" value="1"/>
</dbReference>
<gene>
    <name evidence="6" type="ORF">CKA81_16980</name>
</gene>
<dbReference type="InterPro" id="IPR003593">
    <property type="entry name" value="AAA+_ATPase"/>
</dbReference>
<evidence type="ECO:0000313" key="7">
    <source>
        <dbReference type="Proteomes" id="UP000283474"/>
    </source>
</evidence>
<evidence type="ECO:0000313" key="6">
    <source>
        <dbReference type="EMBL" id="QAA95368.1"/>
    </source>
</evidence>
<dbReference type="InterPro" id="IPR051120">
    <property type="entry name" value="ABC_AA/LPS_Transport"/>
</dbReference>
<feature type="domain" description="ABC transporter" evidence="5">
    <location>
        <begin position="5"/>
        <end position="245"/>
    </location>
</feature>
<keyword evidence="2" id="KW-1003">Cell membrane</keyword>
<keyword evidence="3" id="KW-0547">Nucleotide-binding</keyword>
<dbReference type="Pfam" id="PF00005">
    <property type="entry name" value="ABC_tran"/>
    <property type="match status" value="1"/>
</dbReference>
<dbReference type="Gene3D" id="3.40.50.300">
    <property type="entry name" value="P-loop containing nucleotide triphosphate hydrolases"/>
    <property type="match status" value="1"/>
</dbReference>
<protein>
    <submittedName>
        <fullName evidence="6">ABC transporter ATP-binding protein</fullName>
    </submittedName>
</protein>
<dbReference type="GO" id="GO:1903805">
    <property type="term" value="P:L-valine import across plasma membrane"/>
    <property type="evidence" value="ECO:0007669"/>
    <property type="project" value="TreeGrafter"/>
</dbReference>
<evidence type="ECO:0000259" key="5">
    <source>
        <dbReference type="PROSITE" id="PS50893"/>
    </source>
</evidence>
<evidence type="ECO:0000256" key="2">
    <source>
        <dbReference type="ARBA" id="ARBA00022475"/>
    </source>
</evidence>
<dbReference type="KEGG" id="pus:CKA81_16980"/>
<dbReference type="OrthoDB" id="9781337at2"/>
<dbReference type="SMART" id="SM00382">
    <property type="entry name" value="AAA"/>
    <property type="match status" value="1"/>
</dbReference>
<organism evidence="6 7">
    <name type="scientific">Pollutimonas thiosulfatoxidans</name>
    <dbReference type="NCBI Taxonomy" id="2028345"/>
    <lineage>
        <taxon>Bacteria</taxon>
        <taxon>Pseudomonadati</taxon>
        <taxon>Pseudomonadota</taxon>
        <taxon>Betaproteobacteria</taxon>
        <taxon>Burkholderiales</taxon>
        <taxon>Alcaligenaceae</taxon>
        <taxon>Pollutimonas</taxon>
    </lineage>
</organism>
<dbReference type="AlphaFoldDB" id="A0A410GGF9"/>
<name>A0A410GGF9_9BURK</name>
<dbReference type="GO" id="GO:0015808">
    <property type="term" value="P:L-alanine transport"/>
    <property type="evidence" value="ECO:0007669"/>
    <property type="project" value="TreeGrafter"/>
</dbReference>
<dbReference type="GO" id="GO:0005524">
    <property type="term" value="F:ATP binding"/>
    <property type="evidence" value="ECO:0007669"/>
    <property type="project" value="UniProtKB-KW"/>
</dbReference>
<dbReference type="Proteomes" id="UP000283474">
    <property type="component" value="Chromosome"/>
</dbReference>
<sequence length="252" mass="27222">MTAVLKVDCVGATFGSLRAVRDVTLQAHAGERLIILGTNGAGKSTLFNLIAGDILPTYGSIEWRGQPIQKLSAHERTRLGISRSYQTSRVLHGLSVADNMYLAVQGVHAGRFSWRVPGADHPWRKKADDTLSRIGLRDVGDELASNLSHGEQRQLEIAMALASDPYMLLLDEPAAGLSPSERPGLVALLRGLSRDVTMIMIEHDMDVALQVADRVLVMHEGEIMFEGTPEETAASPLVRSLYLGSSGDVDAA</sequence>
<keyword evidence="7" id="KW-1185">Reference proteome</keyword>
<dbReference type="GO" id="GO:0015192">
    <property type="term" value="F:L-phenylalanine transmembrane transporter activity"/>
    <property type="evidence" value="ECO:0007669"/>
    <property type="project" value="TreeGrafter"/>
</dbReference>
<dbReference type="GO" id="GO:0042941">
    <property type="term" value="P:D-alanine transmembrane transport"/>
    <property type="evidence" value="ECO:0007669"/>
    <property type="project" value="TreeGrafter"/>
</dbReference>
<proteinExistence type="predicted"/>
<dbReference type="GO" id="GO:0005304">
    <property type="term" value="F:L-valine transmembrane transporter activity"/>
    <property type="evidence" value="ECO:0007669"/>
    <property type="project" value="TreeGrafter"/>
</dbReference>
<keyword evidence="1" id="KW-0813">Transport</keyword>
<reference evidence="6 7" key="1">
    <citation type="submission" date="2017-08" db="EMBL/GenBank/DDBJ databases">
        <authorList>
            <person name="Park S.-J."/>
            <person name="Kim H."/>
        </authorList>
    </citation>
    <scope>NUCLEOTIDE SEQUENCE [LARGE SCALE GENOMIC DNA]</scope>
    <source>
        <strain evidence="7">ye3</strain>
    </source>
</reference>
<accession>A0A410GGF9</accession>
<keyword evidence="4 6" id="KW-0067">ATP-binding</keyword>
<evidence type="ECO:0000256" key="1">
    <source>
        <dbReference type="ARBA" id="ARBA00022448"/>
    </source>
</evidence>
<dbReference type="InterPro" id="IPR027417">
    <property type="entry name" value="P-loop_NTPase"/>
</dbReference>
<dbReference type="GO" id="GO:1903806">
    <property type="term" value="P:L-isoleucine import across plasma membrane"/>
    <property type="evidence" value="ECO:0007669"/>
    <property type="project" value="TreeGrafter"/>
</dbReference>
<dbReference type="RefSeq" id="WP_128356377.1">
    <property type="nucleotide sequence ID" value="NZ_CP022987.1"/>
</dbReference>
<keyword evidence="2" id="KW-0472">Membrane</keyword>
<dbReference type="InterPro" id="IPR003439">
    <property type="entry name" value="ABC_transporter-like_ATP-bd"/>
</dbReference>
<dbReference type="GO" id="GO:0015188">
    <property type="term" value="F:L-isoleucine transmembrane transporter activity"/>
    <property type="evidence" value="ECO:0007669"/>
    <property type="project" value="TreeGrafter"/>
</dbReference>
<dbReference type="PANTHER" id="PTHR45772">
    <property type="entry name" value="CONSERVED COMPONENT OF ABC TRANSPORTER FOR NATURAL AMINO ACIDS-RELATED"/>
    <property type="match status" value="1"/>
</dbReference>
<dbReference type="PROSITE" id="PS50893">
    <property type="entry name" value="ABC_TRANSPORTER_2"/>
    <property type="match status" value="1"/>
</dbReference>
<evidence type="ECO:0000256" key="3">
    <source>
        <dbReference type="ARBA" id="ARBA00022741"/>
    </source>
</evidence>
<dbReference type="GO" id="GO:0016887">
    <property type="term" value="F:ATP hydrolysis activity"/>
    <property type="evidence" value="ECO:0007669"/>
    <property type="project" value="InterPro"/>
</dbReference>